<dbReference type="PANTHER" id="PTHR16515:SF58">
    <property type="entry name" value="ZINC FINGER PROTEIN 22"/>
    <property type="match status" value="1"/>
</dbReference>
<keyword evidence="6" id="KW-0862">Zinc</keyword>
<dbReference type="SUPFAM" id="SSF57667">
    <property type="entry name" value="beta-beta-alpha zinc fingers"/>
    <property type="match status" value="3"/>
</dbReference>
<evidence type="ECO:0000256" key="9">
    <source>
        <dbReference type="ARBA" id="ARBA00023242"/>
    </source>
</evidence>
<dbReference type="FunFam" id="1.10.4020.10:FF:000001">
    <property type="entry name" value="zinc finger protein 263 isoform X1"/>
    <property type="match status" value="1"/>
</dbReference>
<reference evidence="14" key="2">
    <citation type="submission" date="2025-08" db="UniProtKB">
        <authorList>
            <consortium name="Ensembl"/>
        </authorList>
    </citation>
    <scope>IDENTIFICATION</scope>
</reference>
<dbReference type="Proteomes" id="UP000472272">
    <property type="component" value="Chromosome 2"/>
</dbReference>
<evidence type="ECO:0000256" key="6">
    <source>
        <dbReference type="ARBA" id="ARBA00022833"/>
    </source>
</evidence>
<evidence type="ECO:0000313" key="15">
    <source>
        <dbReference type="Proteomes" id="UP000472272"/>
    </source>
</evidence>
<keyword evidence="7" id="KW-0805">Transcription regulation</keyword>
<protein>
    <submittedName>
        <fullName evidence="14">Uncharacterized protein</fullName>
    </submittedName>
</protein>
<feature type="domain" description="C2H2-type" evidence="12">
    <location>
        <begin position="302"/>
        <end position="329"/>
    </location>
</feature>
<dbReference type="PROSITE" id="PS50157">
    <property type="entry name" value="ZINC_FINGER_C2H2_2"/>
    <property type="match status" value="6"/>
</dbReference>
<dbReference type="Pfam" id="PF02023">
    <property type="entry name" value="SCAN"/>
    <property type="match status" value="1"/>
</dbReference>
<dbReference type="OMA" id="IVHERTC"/>
<dbReference type="Pfam" id="PF13465">
    <property type="entry name" value="zf-H2C2_2"/>
    <property type="match status" value="1"/>
</dbReference>
<reference evidence="14" key="3">
    <citation type="submission" date="2025-09" db="UniProtKB">
        <authorList>
            <consortium name="Ensembl"/>
        </authorList>
    </citation>
    <scope>IDENTIFICATION</scope>
</reference>
<proteinExistence type="inferred from homology"/>
<dbReference type="FunFam" id="3.30.160.60:FF:002343">
    <property type="entry name" value="Zinc finger protein 33A"/>
    <property type="match status" value="1"/>
</dbReference>
<evidence type="ECO:0000256" key="1">
    <source>
        <dbReference type="ARBA" id="ARBA00004123"/>
    </source>
</evidence>
<keyword evidence="15" id="KW-1185">Reference proteome</keyword>
<dbReference type="AlphaFoldDB" id="A0A670HKZ5"/>
<organism evidence="14 15">
    <name type="scientific">Podarcis muralis</name>
    <name type="common">Wall lizard</name>
    <name type="synonym">Lacerta muralis</name>
    <dbReference type="NCBI Taxonomy" id="64176"/>
    <lineage>
        <taxon>Eukaryota</taxon>
        <taxon>Metazoa</taxon>
        <taxon>Chordata</taxon>
        <taxon>Craniata</taxon>
        <taxon>Vertebrata</taxon>
        <taxon>Euteleostomi</taxon>
        <taxon>Lepidosauria</taxon>
        <taxon>Squamata</taxon>
        <taxon>Bifurcata</taxon>
        <taxon>Unidentata</taxon>
        <taxon>Episquamata</taxon>
        <taxon>Laterata</taxon>
        <taxon>Lacertibaenia</taxon>
        <taxon>Lacertidae</taxon>
        <taxon>Podarcis</taxon>
    </lineage>
</organism>
<evidence type="ECO:0000256" key="3">
    <source>
        <dbReference type="ARBA" id="ARBA00022723"/>
    </source>
</evidence>
<dbReference type="InterPro" id="IPR003309">
    <property type="entry name" value="SCAN_dom"/>
</dbReference>
<dbReference type="PANTHER" id="PTHR16515">
    <property type="entry name" value="PR DOMAIN ZINC FINGER PROTEIN"/>
    <property type="match status" value="1"/>
</dbReference>
<reference evidence="14 15" key="1">
    <citation type="journal article" date="2019" name="Proc. Natl. Acad. Sci. U.S.A.">
        <title>Regulatory changes in pterin and carotenoid genes underlie balanced color polymorphisms in the wall lizard.</title>
        <authorList>
            <person name="Andrade P."/>
            <person name="Pinho C."/>
            <person name="Perez I de Lanuza G."/>
            <person name="Afonso S."/>
            <person name="Brejcha J."/>
            <person name="Rubin C.J."/>
            <person name="Wallerman O."/>
            <person name="Pereira P."/>
            <person name="Sabatino S.J."/>
            <person name="Bellati A."/>
            <person name="Pellitteri-Rosa D."/>
            <person name="Bosakova Z."/>
            <person name="Bunikis I."/>
            <person name="Carretero M.A."/>
            <person name="Feiner N."/>
            <person name="Marsik P."/>
            <person name="Pauperio F."/>
            <person name="Salvi D."/>
            <person name="Soler L."/>
            <person name="While G.M."/>
            <person name="Uller T."/>
            <person name="Font E."/>
            <person name="Andersson L."/>
            <person name="Carneiro M."/>
        </authorList>
    </citation>
    <scope>NUCLEOTIDE SEQUENCE</scope>
</reference>
<dbReference type="InterPro" id="IPR038269">
    <property type="entry name" value="SCAN_sf"/>
</dbReference>
<dbReference type="GO" id="GO:0008270">
    <property type="term" value="F:zinc ion binding"/>
    <property type="evidence" value="ECO:0007669"/>
    <property type="project" value="UniProtKB-KW"/>
</dbReference>
<dbReference type="InterPro" id="IPR013087">
    <property type="entry name" value="Znf_C2H2_type"/>
</dbReference>
<feature type="domain" description="C2H2-type" evidence="12">
    <location>
        <begin position="218"/>
        <end position="245"/>
    </location>
</feature>
<evidence type="ECO:0000256" key="5">
    <source>
        <dbReference type="ARBA" id="ARBA00022771"/>
    </source>
</evidence>
<evidence type="ECO:0000313" key="14">
    <source>
        <dbReference type="Ensembl" id="ENSPMRP00000000293.1"/>
    </source>
</evidence>
<feature type="domain" description="C2H2-type" evidence="12">
    <location>
        <begin position="246"/>
        <end position="273"/>
    </location>
</feature>
<feature type="domain" description="SCAN box" evidence="13">
    <location>
        <begin position="17"/>
        <end position="99"/>
    </location>
</feature>
<keyword evidence="3" id="KW-0479">Metal-binding</keyword>
<keyword evidence="4" id="KW-0677">Repeat</keyword>
<keyword evidence="8" id="KW-0804">Transcription</keyword>
<sequence>MLKEEFPEEVGALEAQRQSFRQFRYQEAEGPREACSQLRDLCHRWLEPERHTKEQILELVILEQFLAILPCEVQTRVLEGGPETCLRAVSLAEDFLLRRLEEEEKMPFKEEADEFPNTETALSQAWEGTLFEVVKQEDEADTTLSGGDEKPEERQTNRPENSGELELCGVWGKQHILRCLDQHRTAPESQQRSCPGGDKLFQPSLPALENPWPGEKQYKCPVCEKNFKHKSTLTVHKRTHTGERPYRCSHCEKSFIQRSTLIVHERTCTGERPYRCSDCGKSFNERSVLVKHKRTHTGKRPYKCADCEKSYKQLSALAAHERTHTGERPYKCPECGKSFTRSSFLITHKRTHTGEKPYACTNCGKSFSQRPHLVIHERTHSGGGLL</sequence>
<dbReference type="FunFam" id="3.30.160.60:FF:000475">
    <property type="entry name" value="zinc finger protein 32 isoform X1"/>
    <property type="match status" value="1"/>
</dbReference>
<dbReference type="FunFam" id="3.30.160.60:FF:000624">
    <property type="entry name" value="zinc finger protein 697"/>
    <property type="match status" value="1"/>
</dbReference>
<dbReference type="SUPFAM" id="SSF47353">
    <property type="entry name" value="Retrovirus capsid dimerization domain-like"/>
    <property type="match status" value="1"/>
</dbReference>
<keyword evidence="5 10" id="KW-0863">Zinc-finger</keyword>
<dbReference type="FunFam" id="3.30.160.60:FF:002333">
    <property type="entry name" value="Zinc finger protein 668"/>
    <property type="match status" value="1"/>
</dbReference>
<feature type="compositionally biased region" description="Basic and acidic residues" evidence="11">
    <location>
        <begin position="147"/>
        <end position="157"/>
    </location>
</feature>
<dbReference type="GeneTree" id="ENSGT00940000154715"/>
<feature type="domain" description="C2H2-type" evidence="12">
    <location>
        <begin position="358"/>
        <end position="382"/>
    </location>
</feature>
<evidence type="ECO:0000256" key="10">
    <source>
        <dbReference type="PROSITE-ProRule" id="PRU00042"/>
    </source>
</evidence>
<evidence type="ECO:0000256" key="2">
    <source>
        <dbReference type="ARBA" id="ARBA00006991"/>
    </source>
</evidence>
<dbReference type="PROSITE" id="PS50804">
    <property type="entry name" value="SCAN_BOX"/>
    <property type="match status" value="1"/>
</dbReference>
<evidence type="ECO:0000259" key="12">
    <source>
        <dbReference type="PROSITE" id="PS50157"/>
    </source>
</evidence>
<dbReference type="InterPro" id="IPR036236">
    <property type="entry name" value="Znf_C2H2_sf"/>
</dbReference>
<feature type="region of interest" description="Disordered" evidence="11">
    <location>
        <begin position="137"/>
        <end position="163"/>
    </location>
</feature>
<dbReference type="CDD" id="cd07936">
    <property type="entry name" value="SCAN"/>
    <property type="match status" value="1"/>
</dbReference>
<dbReference type="SMART" id="SM00355">
    <property type="entry name" value="ZnF_C2H2"/>
    <property type="match status" value="6"/>
</dbReference>
<evidence type="ECO:0000256" key="8">
    <source>
        <dbReference type="ARBA" id="ARBA00023163"/>
    </source>
</evidence>
<dbReference type="FunFam" id="3.30.160.60:FF:000744">
    <property type="entry name" value="zinc finger E-box-binding homeobox 1"/>
    <property type="match status" value="1"/>
</dbReference>
<dbReference type="GO" id="GO:0010468">
    <property type="term" value="P:regulation of gene expression"/>
    <property type="evidence" value="ECO:0007669"/>
    <property type="project" value="TreeGrafter"/>
</dbReference>
<evidence type="ECO:0000259" key="13">
    <source>
        <dbReference type="PROSITE" id="PS50804"/>
    </source>
</evidence>
<dbReference type="Gene3D" id="3.30.160.60">
    <property type="entry name" value="Classic Zinc Finger"/>
    <property type="match status" value="6"/>
</dbReference>
<evidence type="ECO:0000256" key="4">
    <source>
        <dbReference type="ARBA" id="ARBA00022737"/>
    </source>
</evidence>
<evidence type="ECO:0000256" key="11">
    <source>
        <dbReference type="SAM" id="MobiDB-lite"/>
    </source>
</evidence>
<dbReference type="SMART" id="SM00431">
    <property type="entry name" value="SCAN"/>
    <property type="match status" value="1"/>
</dbReference>
<dbReference type="FunFam" id="3.30.160.60:FF:002196">
    <property type="entry name" value="zinc finger protein 850-like isoform X3"/>
    <property type="match status" value="1"/>
</dbReference>
<comment type="similarity">
    <text evidence="2">Belongs to the krueppel C2H2-type zinc-finger protein family.</text>
</comment>
<name>A0A670HKZ5_PODMU</name>
<dbReference type="Pfam" id="PF00096">
    <property type="entry name" value="zf-C2H2"/>
    <property type="match status" value="4"/>
</dbReference>
<keyword evidence="9" id="KW-0539">Nucleus</keyword>
<dbReference type="InterPro" id="IPR050331">
    <property type="entry name" value="Zinc_finger"/>
</dbReference>
<evidence type="ECO:0000256" key="7">
    <source>
        <dbReference type="ARBA" id="ARBA00023015"/>
    </source>
</evidence>
<dbReference type="GO" id="GO:0005634">
    <property type="term" value="C:nucleus"/>
    <property type="evidence" value="ECO:0007669"/>
    <property type="project" value="UniProtKB-SubCell"/>
</dbReference>
<dbReference type="Ensembl" id="ENSPMRT00000000309.1">
    <property type="protein sequence ID" value="ENSPMRP00000000293.1"/>
    <property type="gene ID" value="ENSPMRG00000000216.1"/>
</dbReference>
<comment type="subcellular location">
    <subcellularLocation>
        <location evidence="1">Nucleus</location>
    </subcellularLocation>
</comment>
<dbReference type="Gene3D" id="1.10.4020.10">
    <property type="entry name" value="DNA breaking-rejoining enzymes"/>
    <property type="match status" value="1"/>
</dbReference>
<accession>A0A670HKZ5</accession>
<dbReference type="PROSITE" id="PS00028">
    <property type="entry name" value="ZINC_FINGER_C2H2_1"/>
    <property type="match status" value="5"/>
</dbReference>
<feature type="domain" description="C2H2-type" evidence="12">
    <location>
        <begin position="274"/>
        <end position="301"/>
    </location>
</feature>
<feature type="domain" description="C2H2-type" evidence="12">
    <location>
        <begin position="330"/>
        <end position="357"/>
    </location>
</feature>